<keyword evidence="6" id="KW-1185">Reference proteome</keyword>
<evidence type="ECO:0000313" key="5">
    <source>
        <dbReference type="EMBL" id="EEH52995.1"/>
    </source>
</evidence>
<keyword evidence="2" id="KW-0378">Hydrolase</keyword>
<dbReference type="eggNOG" id="ENOG502QQEM">
    <property type="taxonomic scope" value="Eukaryota"/>
</dbReference>
<evidence type="ECO:0000256" key="3">
    <source>
        <dbReference type="PIRSR" id="PIRSR005962-1"/>
    </source>
</evidence>
<dbReference type="NCBIfam" id="TIGR01891">
    <property type="entry name" value="amidohydrolases"/>
    <property type="match status" value="1"/>
</dbReference>
<dbReference type="GO" id="GO:0046872">
    <property type="term" value="F:metal ion binding"/>
    <property type="evidence" value="ECO:0007669"/>
    <property type="project" value="UniProtKB-KW"/>
</dbReference>
<dbReference type="Gene3D" id="3.40.630.10">
    <property type="entry name" value="Zn peptidases"/>
    <property type="match status" value="1"/>
</dbReference>
<accession>C1N4U4</accession>
<feature type="binding site" evidence="3">
    <location>
        <position position="366"/>
    </location>
    <ligand>
        <name>Mn(2+)</name>
        <dbReference type="ChEBI" id="CHEBI:29035"/>
        <label>2</label>
    </ligand>
</feature>
<feature type="domain" description="Peptidase M20 dimerisation" evidence="4">
    <location>
        <begin position="178"/>
        <end position="274"/>
    </location>
</feature>
<dbReference type="OMA" id="VCAQIVI"/>
<dbReference type="PANTHER" id="PTHR11014:SF63">
    <property type="entry name" value="METALLOPEPTIDASE, PUTATIVE (AFU_ORTHOLOGUE AFUA_6G09600)-RELATED"/>
    <property type="match status" value="1"/>
</dbReference>
<feature type="binding site" evidence="3">
    <location>
        <position position="129"/>
    </location>
    <ligand>
        <name>Mn(2+)</name>
        <dbReference type="ChEBI" id="CHEBI:29035"/>
        <label>2</label>
    </ligand>
</feature>
<dbReference type="InterPro" id="IPR011650">
    <property type="entry name" value="Peptidase_M20_dimer"/>
</dbReference>
<dbReference type="EMBL" id="GG663747">
    <property type="protein sequence ID" value="EEH52995.1"/>
    <property type="molecule type" value="Genomic_DNA"/>
</dbReference>
<proteinExistence type="inferred from homology"/>
<feature type="non-terminal residue" evidence="5">
    <location>
        <position position="1"/>
    </location>
</feature>
<keyword evidence="3" id="KW-0479">Metal-binding</keyword>
<dbReference type="InterPro" id="IPR036264">
    <property type="entry name" value="Bact_exopeptidase_dim_dom"/>
</dbReference>
<dbReference type="GeneID" id="9688294"/>
<evidence type="ECO:0000313" key="6">
    <source>
        <dbReference type="Proteomes" id="UP000001876"/>
    </source>
</evidence>
<dbReference type="Pfam" id="PF01546">
    <property type="entry name" value="Peptidase_M20"/>
    <property type="match status" value="1"/>
</dbReference>
<feature type="non-terminal residue" evidence="5">
    <location>
        <position position="392"/>
    </location>
</feature>
<dbReference type="SUPFAM" id="SSF55031">
    <property type="entry name" value="Bacterial exopeptidase dimerisation domain"/>
    <property type="match status" value="1"/>
</dbReference>
<dbReference type="Gene3D" id="3.30.70.360">
    <property type="match status" value="1"/>
</dbReference>
<feature type="binding site" evidence="3">
    <location>
        <position position="90"/>
    </location>
    <ligand>
        <name>Mn(2+)</name>
        <dbReference type="ChEBI" id="CHEBI:29035"/>
        <label>2</label>
    </ligand>
</feature>
<reference evidence="5 6" key="1">
    <citation type="journal article" date="2009" name="Science">
        <title>Green evolution and dynamic adaptations revealed by genomes of the marine picoeukaryotes Micromonas.</title>
        <authorList>
            <person name="Worden A.Z."/>
            <person name="Lee J.H."/>
            <person name="Mock T."/>
            <person name="Rouze P."/>
            <person name="Simmons M.P."/>
            <person name="Aerts A.L."/>
            <person name="Allen A.E."/>
            <person name="Cuvelier M.L."/>
            <person name="Derelle E."/>
            <person name="Everett M.V."/>
            <person name="Foulon E."/>
            <person name="Grimwood J."/>
            <person name="Gundlach H."/>
            <person name="Henrissat B."/>
            <person name="Napoli C."/>
            <person name="McDonald S.M."/>
            <person name="Parker M.S."/>
            <person name="Rombauts S."/>
            <person name="Salamov A."/>
            <person name="Von Dassow P."/>
            <person name="Badger J.H."/>
            <person name="Coutinho P.M."/>
            <person name="Demir E."/>
            <person name="Dubchak I."/>
            <person name="Gentemann C."/>
            <person name="Eikrem W."/>
            <person name="Gready J.E."/>
            <person name="John U."/>
            <person name="Lanier W."/>
            <person name="Lindquist E.A."/>
            <person name="Lucas S."/>
            <person name="Mayer K.F."/>
            <person name="Moreau H."/>
            <person name="Not F."/>
            <person name="Otillar R."/>
            <person name="Panaud O."/>
            <person name="Pangilinan J."/>
            <person name="Paulsen I."/>
            <person name="Piegu B."/>
            <person name="Poliakov A."/>
            <person name="Robbens S."/>
            <person name="Schmutz J."/>
            <person name="Toulza E."/>
            <person name="Wyss T."/>
            <person name="Zelensky A."/>
            <person name="Zhou K."/>
            <person name="Armbrust E.V."/>
            <person name="Bhattacharya D."/>
            <person name="Goodenough U.W."/>
            <person name="Van de Peer Y."/>
            <person name="Grigoriev I.V."/>
        </authorList>
    </citation>
    <scope>NUCLEOTIDE SEQUENCE [LARGE SCALE GENOMIC DNA]</scope>
    <source>
        <strain evidence="5 6">CCMP1545</strain>
    </source>
</reference>
<comment type="cofactor">
    <cofactor evidence="3">
        <name>Mn(2+)</name>
        <dbReference type="ChEBI" id="CHEBI:29035"/>
    </cofactor>
    <text evidence="3">The Mn(2+) ion enhances activity.</text>
</comment>
<dbReference type="Proteomes" id="UP000001876">
    <property type="component" value="Unassembled WGS sequence"/>
</dbReference>
<name>C1N4U4_MICPC</name>
<protein>
    <submittedName>
        <fullName evidence="5">Predicted protein</fullName>
    </submittedName>
</protein>
<keyword evidence="3" id="KW-0464">Manganese</keyword>
<feature type="binding site" evidence="3">
    <location>
        <position position="156"/>
    </location>
    <ligand>
        <name>Mn(2+)</name>
        <dbReference type="ChEBI" id="CHEBI:29035"/>
        <label>2</label>
    </ligand>
</feature>
<feature type="binding site" evidence="3">
    <location>
        <position position="92"/>
    </location>
    <ligand>
        <name>Mn(2+)</name>
        <dbReference type="ChEBI" id="CHEBI:29035"/>
        <label>2</label>
    </ligand>
</feature>
<comment type="similarity">
    <text evidence="1">Belongs to the peptidase M20 family.</text>
</comment>
<dbReference type="KEGG" id="mpp:MICPUCDRAFT_3364"/>
<dbReference type="AlphaFoldDB" id="C1N4U4"/>
<dbReference type="PANTHER" id="PTHR11014">
    <property type="entry name" value="PEPTIDASE M20 FAMILY MEMBER"/>
    <property type="match status" value="1"/>
</dbReference>
<dbReference type="PIRSF" id="PIRSF005962">
    <property type="entry name" value="Pept_M20D_amidohydro"/>
    <property type="match status" value="1"/>
</dbReference>
<evidence type="ECO:0000256" key="1">
    <source>
        <dbReference type="ARBA" id="ARBA00006153"/>
    </source>
</evidence>
<dbReference type="GO" id="GO:0016787">
    <property type="term" value="F:hydrolase activity"/>
    <property type="evidence" value="ECO:0007669"/>
    <property type="project" value="UniProtKB-KW"/>
</dbReference>
<gene>
    <name evidence="5" type="ORF">MICPUCDRAFT_3364</name>
</gene>
<dbReference type="RefSeq" id="XP_003063056.1">
    <property type="nucleotide sequence ID" value="XM_003063010.1"/>
</dbReference>
<dbReference type="SUPFAM" id="SSF53187">
    <property type="entry name" value="Zn-dependent exopeptidases"/>
    <property type="match status" value="1"/>
</dbReference>
<dbReference type="InterPro" id="IPR002933">
    <property type="entry name" value="Peptidase_M20"/>
</dbReference>
<dbReference type="FunFam" id="3.30.70.360:FF:000001">
    <property type="entry name" value="N-acetyldiaminopimelate deacetylase"/>
    <property type="match status" value="1"/>
</dbReference>
<evidence type="ECO:0000256" key="2">
    <source>
        <dbReference type="ARBA" id="ARBA00022801"/>
    </source>
</evidence>
<dbReference type="InterPro" id="IPR017439">
    <property type="entry name" value="Amidohydrolase"/>
</dbReference>
<evidence type="ECO:0000259" key="4">
    <source>
        <dbReference type="Pfam" id="PF07687"/>
    </source>
</evidence>
<dbReference type="Pfam" id="PF07687">
    <property type="entry name" value="M20_dimer"/>
    <property type="match status" value="1"/>
</dbReference>
<dbReference type="OrthoDB" id="6119954at2759"/>
<organism evidence="6">
    <name type="scientific">Micromonas pusilla (strain CCMP1545)</name>
    <name type="common">Picoplanktonic green alga</name>
    <dbReference type="NCBI Taxonomy" id="564608"/>
    <lineage>
        <taxon>Eukaryota</taxon>
        <taxon>Viridiplantae</taxon>
        <taxon>Chlorophyta</taxon>
        <taxon>Mamiellophyceae</taxon>
        <taxon>Mamiellales</taxon>
        <taxon>Mamiellaceae</taxon>
        <taxon>Micromonas</taxon>
    </lineage>
</organism>
<sequence length="392" mass="41328">EYVIKLRRELHLHPELMWTETKTSALVKRELDLLGASHVEISPPGVVATIGDGASPVVLLRADMDALPMREESAIPPNMRSTRDGVMHACGHDGHVAMLLGAAKVLTQMAEMGSLPPGTVRLAFQPAEEGGAGARRMLEDGLDDLRPPTQSSFALHNWPYPETPSGVVGTRGGTIMAGSGSFEIAFTGAGGHAAVPHKNVDVVVCGANAVIALQTIVSRLVDPLDSAVVSVTVFQAGGAASNVMGDVATLRGTFRALSKKTFEWLHQAITKIVVSTATAHGCAVNVEYFPVSGGVRHEEYPPTVNDVDAAKFAAGVGAAMFGADAVVDVEPVMPAEDFSFFAERWPSAMMWLGSYNVSAGATHALHSTKYVLDESVLHRGVAMHAGYAVAFL</sequence>